<dbReference type="RefSeq" id="WP_129001752.1">
    <property type="nucleotide sequence ID" value="NZ_SDHZ01000001.1"/>
</dbReference>
<dbReference type="SUPFAM" id="SSF47413">
    <property type="entry name" value="lambda repressor-like DNA-binding domains"/>
    <property type="match status" value="1"/>
</dbReference>
<dbReference type="Proteomes" id="UP000290545">
    <property type="component" value="Unassembled WGS sequence"/>
</dbReference>
<name>A0A4Q1D9I2_9BACT</name>
<dbReference type="InterPro" id="IPR001387">
    <property type="entry name" value="Cro/C1-type_HTH"/>
</dbReference>
<dbReference type="Pfam" id="PF01381">
    <property type="entry name" value="HTH_3"/>
    <property type="match status" value="1"/>
</dbReference>
<proteinExistence type="predicted"/>
<comment type="caution">
    <text evidence="2">The sequence shown here is derived from an EMBL/GenBank/DDBJ whole genome shotgun (WGS) entry which is preliminary data.</text>
</comment>
<evidence type="ECO:0000313" key="2">
    <source>
        <dbReference type="EMBL" id="RXK86001.1"/>
    </source>
</evidence>
<feature type="domain" description="HTH cro/C1-type" evidence="1">
    <location>
        <begin position="19"/>
        <end position="73"/>
    </location>
</feature>
<dbReference type="OrthoDB" id="678057at2"/>
<dbReference type="Gene3D" id="1.10.260.40">
    <property type="entry name" value="lambda repressor-like DNA-binding domains"/>
    <property type="match status" value="1"/>
</dbReference>
<organism evidence="2 3">
    <name type="scientific">Filimonas effusa</name>
    <dbReference type="NCBI Taxonomy" id="2508721"/>
    <lineage>
        <taxon>Bacteria</taxon>
        <taxon>Pseudomonadati</taxon>
        <taxon>Bacteroidota</taxon>
        <taxon>Chitinophagia</taxon>
        <taxon>Chitinophagales</taxon>
        <taxon>Chitinophagaceae</taxon>
        <taxon>Filimonas</taxon>
    </lineage>
</organism>
<dbReference type="PROSITE" id="PS50943">
    <property type="entry name" value="HTH_CROC1"/>
    <property type="match status" value="1"/>
</dbReference>
<dbReference type="GO" id="GO:0003677">
    <property type="term" value="F:DNA binding"/>
    <property type="evidence" value="ECO:0007669"/>
    <property type="project" value="InterPro"/>
</dbReference>
<gene>
    <name evidence="2" type="ORF">ESB13_04100</name>
</gene>
<dbReference type="InterPro" id="IPR010982">
    <property type="entry name" value="Lambda_DNA-bd_dom_sf"/>
</dbReference>
<dbReference type="AlphaFoldDB" id="A0A4Q1D9I2"/>
<dbReference type="EMBL" id="SDHZ01000001">
    <property type="protein sequence ID" value="RXK86001.1"/>
    <property type="molecule type" value="Genomic_DNA"/>
</dbReference>
<evidence type="ECO:0000259" key="1">
    <source>
        <dbReference type="PROSITE" id="PS50943"/>
    </source>
</evidence>
<evidence type="ECO:0000313" key="3">
    <source>
        <dbReference type="Proteomes" id="UP000290545"/>
    </source>
</evidence>
<keyword evidence="3" id="KW-1185">Reference proteome</keyword>
<protein>
    <submittedName>
        <fullName evidence="2">XRE family transcriptional regulator</fullName>
    </submittedName>
</protein>
<sequence>MRKLNDNGRRALKVFGENMKKAREAKGLTARYFASTADIAYSQVWKLENGLVEPALTTLVAISKTLETSIDELVFGASG</sequence>
<dbReference type="CDD" id="cd00093">
    <property type="entry name" value="HTH_XRE"/>
    <property type="match status" value="1"/>
</dbReference>
<dbReference type="SMART" id="SM00530">
    <property type="entry name" value="HTH_XRE"/>
    <property type="match status" value="1"/>
</dbReference>
<reference evidence="2 3" key="1">
    <citation type="submission" date="2019-01" db="EMBL/GenBank/DDBJ databases">
        <title>Filimonas sp. strain TTM-71.</title>
        <authorList>
            <person name="Chen W.-M."/>
        </authorList>
    </citation>
    <scope>NUCLEOTIDE SEQUENCE [LARGE SCALE GENOMIC DNA]</scope>
    <source>
        <strain evidence="2 3">TTM-71</strain>
    </source>
</reference>
<accession>A0A4Q1D9I2</accession>